<dbReference type="KEGG" id="lmat:92517232"/>
<accession>A0A836HLB0</accession>
<keyword evidence="1" id="KW-0732">Signal</keyword>
<keyword evidence="3" id="KW-1185">Reference proteome</keyword>
<dbReference type="PANTHER" id="PTHR40738">
    <property type="entry name" value="MEMBRANE-ASSOCIATED PROTEIN"/>
    <property type="match status" value="1"/>
</dbReference>
<dbReference type="GeneID" id="92517232"/>
<organism evidence="2 3">
    <name type="scientific">Leishmania martiniquensis</name>
    <dbReference type="NCBI Taxonomy" id="1580590"/>
    <lineage>
        <taxon>Eukaryota</taxon>
        <taxon>Discoba</taxon>
        <taxon>Euglenozoa</taxon>
        <taxon>Kinetoplastea</taxon>
        <taxon>Metakinetoplastina</taxon>
        <taxon>Trypanosomatida</taxon>
        <taxon>Trypanosomatidae</taxon>
        <taxon>Leishmaniinae</taxon>
        <taxon>Leishmania</taxon>
    </lineage>
</organism>
<dbReference type="Proteomes" id="UP000673552">
    <property type="component" value="Chromosome 7"/>
</dbReference>
<evidence type="ECO:0000313" key="2">
    <source>
        <dbReference type="EMBL" id="KAG5486225.1"/>
    </source>
</evidence>
<protein>
    <submittedName>
        <fullName evidence="2">Uncharacterized protein</fullName>
    </submittedName>
</protein>
<gene>
    <name evidence="2" type="ORF">LSCM1_07347</name>
</gene>
<feature type="signal peptide" evidence="1">
    <location>
        <begin position="1"/>
        <end position="27"/>
    </location>
</feature>
<sequence>MKGRISARHAFTCVASAALALALLALAAHGAAGAAAAPTTVATTPSLPLLDVPFEATPPSPIACDTLFISRGGDCSGATTVGGSDTMKGKCVFNVTSAELNIDLSTPGYAVPALYWCSSAQRGESVGALQMSVVAVSQPFLFVNVETTVAFNAATPIGATVGFYVNSMCITPLTIPKSFTVPATRNVTLTATGAVLMYLCATVPSINASVTALGLRGVVAGVHRYTIQPTTGVRHRTIAMTSTATKNAKVALSRDRDCGALAQPAQLAALDERFRMRIDAPAGTYYFCASIERDIYTPAESIFTVVEYDVLPHAMYATLATPLTYGLGAIGLEKQLEVALSTTTGCDTGSLVIPWGALLSWAVPKAGTYYACVRDLGEASTAGYASQVNVSLAPTLTFSSDAVIGGLPITATLHHANAETAMFDVMLSYEADCVSTFSVVRKPTGTATATLPTASALQGNVTYCVSNPLVTDKDLSAARYVIGTLPTRHYRVGHGALRVDSALRIVLDSEVLLARGTSVVLVPQARVGSCAESMAIAAAVGEESGMMAFTVSGTAAILAPVVFTKDAKWLLCLQPGDGSQLDYVELRTLQIHRTRAQLSADTILAHVETLLFVSGVERDYNVAVTSSSACRPSMVLIATGTSKSGIVTLNVQAASAGVLLVCVGYPTASESSDTVGVEYARVADFQSAVARVYPSTAYVSEVTTLRFAGIGGMSLEGCYAFFLPGAAVCGEPGAAALRWRLNGPDGTSAVSYGTVDGSALGRGAVYRVCVGRSVGGGFCDAGVVAAVEAPTVSTDPPVPVRGLPVQLWLPPSFTSTAAVTFYVVVGGNVTCSGDLSGVDVYGSGPVDRASGAAAAFVAPARASGARVARVCVGSNESLVSESLGYALGATLQLEQFHTSMVYLQRGVPNVLSGAPMVSAGSLYVVACNGAECSADAADGVCRAKMSQGATSSATVALDVPLGRYLLCQRATMGTVTPVVGSNTTVEVVEPFRMSTSANTSNLRLHVPFGVAMSGGPSKSGARAASTYTVVVQPASTPCGESAAESQRFVIGGGTTQITITDIEPVQDIRFCVQPSAVDSFEVLTGTLRHYMAPAAVIGDRATTLVSGGVRSGATAVLSRTADCLGVVVGGEAAPIVDARVTFTVASCGANAALTSLYYCESARGGGLASRGVVGLLRSSGCSGGAGASIAAVDVAPGAAIGSFGIDSAYLASPRLCASSDCGALLDAAVARVGYAPGVDEDAVFHVCAVLVGDASVMFTTARPTLRVANWVLSPTAALSRYNETLGAAAGVALRVDYATPSSETFMSTARDCRVRTASATGLSSASRTTTYRTTGCAGSCTCARLRL</sequence>
<dbReference type="PANTHER" id="PTHR40738:SF1">
    <property type="entry name" value="MEMBRANE-ASSOCIATED PROTEIN"/>
    <property type="match status" value="1"/>
</dbReference>
<dbReference type="EMBL" id="JAFEUZ010000007">
    <property type="protein sequence ID" value="KAG5486225.1"/>
    <property type="molecule type" value="Genomic_DNA"/>
</dbReference>
<name>A0A836HLB0_9TRYP</name>
<dbReference type="RefSeq" id="XP_067181077.1">
    <property type="nucleotide sequence ID" value="XM_067324720.1"/>
</dbReference>
<evidence type="ECO:0000313" key="3">
    <source>
        <dbReference type="Proteomes" id="UP000673552"/>
    </source>
</evidence>
<reference evidence="2 3" key="1">
    <citation type="submission" date="2021-03" db="EMBL/GenBank/DDBJ databases">
        <title>Leishmania (Mundinia) martiniquensis Genome sequencing and assembly.</title>
        <authorList>
            <person name="Almutairi H."/>
            <person name="Gatherer D."/>
        </authorList>
    </citation>
    <scope>NUCLEOTIDE SEQUENCE [LARGE SCALE GENOMIC DNA]</scope>
    <source>
        <strain evidence="2">LSCM1</strain>
    </source>
</reference>
<feature type="chain" id="PRO_5032873780" evidence="1">
    <location>
        <begin position="28"/>
        <end position="1347"/>
    </location>
</feature>
<dbReference type="OrthoDB" id="266420at2759"/>
<evidence type="ECO:0000256" key="1">
    <source>
        <dbReference type="SAM" id="SignalP"/>
    </source>
</evidence>
<comment type="caution">
    <text evidence="2">The sequence shown here is derived from an EMBL/GenBank/DDBJ whole genome shotgun (WGS) entry which is preliminary data.</text>
</comment>
<proteinExistence type="predicted"/>